<keyword evidence="1" id="KW-0963">Cytoplasm</keyword>
<evidence type="ECO:0000313" key="7">
    <source>
        <dbReference type="Proteomes" id="UP000031637"/>
    </source>
</evidence>
<dbReference type="InterPro" id="IPR000397">
    <property type="entry name" value="Heat_shock_Hsp33"/>
</dbReference>
<sequence>MDAVHRFLLEDLDIRGALVQLGPSWAAMTSRRNYAAPVRELLGELAAVTALIGSNLKSPGRLSFQLQGHGPVSMLVMDCNEKLQLRGMAKSELAAEAVINVGSIGDLLGDGQLVLTLHPKSVQTPYQSVVPLTGGTLTKMFEHYLEQSEQQPARLWLAATPDTACGLFLQKLPDADLRDPDGWNRIEQLAATVRPEELALPPEALLTRLFGEEKVRLFEPRHASWHCPRDEEKVRNMLLSMGREELEAMLGDAEVIAIEDEICGHEYRFGAEIVDELFPPDGRLLH</sequence>
<dbReference type="Pfam" id="PF01430">
    <property type="entry name" value="HSP33"/>
    <property type="match status" value="1"/>
</dbReference>
<dbReference type="Proteomes" id="UP000031637">
    <property type="component" value="Chromosome"/>
</dbReference>
<name>W0SJ17_9PROT</name>
<evidence type="ECO:0000256" key="1">
    <source>
        <dbReference type="ARBA" id="ARBA00022490"/>
    </source>
</evidence>
<dbReference type="HOGENOM" id="CLU_054493_0_0_4"/>
<dbReference type="OrthoDB" id="9793753at2"/>
<keyword evidence="7" id="KW-1185">Reference proteome</keyword>
<reference evidence="6 7" key="1">
    <citation type="journal article" date="2014" name="Syst. Appl. Microbiol.">
        <title>Complete genomes of freshwater sulfur oxidizers Sulfuricella denitrificans skB26 and Sulfuritalea hydrogenivorans sk43H: genetic insights into the sulfur oxidation pathway of betaproteobacteria.</title>
        <authorList>
            <person name="Watanabe T."/>
            <person name="Kojima H."/>
            <person name="Fukui M."/>
        </authorList>
    </citation>
    <scope>NUCLEOTIDE SEQUENCE [LARGE SCALE GENOMIC DNA]</scope>
    <source>
        <strain evidence="6">DSM22779</strain>
    </source>
</reference>
<evidence type="ECO:0000313" key="6">
    <source>
        <dbReference type="EMBL" id="BAO29963.1"/>
    </source>
</evidence>
<dbReference type="InterPro" id="IPR016153">
    <property type="entry name" value="Heat_shock_Hsp33_N"/>
</dbReference>
<dbReference type="CDD" id="cd00498">
    <property type="entry name" value="Hsp33"/>
    <property type="match status" value="1"/>
</dbReference>
<protein>
    <submittedName>
        <fullName evidence="6">Disulfide bond chaperone</fullName>
    </submittedName>
</protein>
<dbReference type="GO" id="GO:0044183">
    <property type="term" value="F:protein folding chaperone"/>
    <property type="evidence" value="ECO:0007669"/>
    <property type="project" value="TreeGrafter"/>
</dbReference>
<dbReference type="InterPro" id="IPR023212">
    <property type="entry name" value="Hsp33_helix_hairpin_bin_dom_sf"/>
</dbReference>
<dbReference type="PANTHER" id="PTHR30111">
    <property type="entry name" value="33 KDA CHAPERONIN"/>
    <property type="match status" value="1"/>
</dbReference>
<dbReference type="Gene3D" id="3.90.1280.10">
    <property type="entry name" value="HSP33 redox switch-like"/>
    <property type="match status" value="1"/>
</dbReference>
<dbReference type="InterPro" id="IPR016154">
    <property type="entry name" value="Heat_shock_Hsp33_C"/>
</dbReference>
<evidence type="ECO:0000256" key="3">
    <source>
        <dbReference type="ARBA" id="ARBA00023157"/>
    </source>
</evidence>
<evidence type="ECO:0000256" key="5">
    <source>
        <dbReference type="ARBA" id="ARBA00023284"/>
    </source>
</evidence>
<dbReference type="STRING" id="1223802.SUTH_02173"/>
<dbReference type="GO" id="GO:0051082">
    <property type="term" value="F:unfolded protein binding"/>
    <property type="evidence" value="ECO:0007669"/>
    <property type="project" value="InterPro"/>
</dbReference>
<keyword evidence="4" id="KW-0143">Chaperone</keyword>
<organism evidence="6 7">
    <name type="scientific">Sulfuritalea hydrogenivorans sk43H</name>
    <dbReference type="NCBI Taxonomy" id="1223802"/>
    <lineage>
        <taxon>Bacteria</taxon>
        <taxon>Pseudomonadati</taxon>
        <taxon>Pseudomonadota</taxon>
        <taxon>Betaproteobacteria</taxon>
        <taxon>Nitrosomonadales</taxon>
        <taxon>Sterolibacteriaceae</taxon>
        <taxon>Sulfuritalea</taxon>
    </lineage>
</organism>
<evidence type="ECO:0000256" key="4">
    <source>
        <dbReference type="ARBA" id="ARBA00023186"/>
    </source>
</evidence>
<dbReference type="EMBL" id="AP012547">
    <property type="protein sequence ID" value="BAO29963.1"/>
    <property type="molecule type" value="Genomic_DNA"/>
</dbReference>
<dbReference type="PIRSF" id="PIRSF005261">
    <property type="entry name" value="Heat_shock_Hsp33"/>
    <property type="match status" value="1"/>
</dbReference>
<dbReference type="GO" id="GO:0005737">
    <property type="term" value="C:cytoplasm"/>
    <property type="evidence" value="ECO:0007669"/>
    <property type="project" value="InterPro"/>
</dbReference>
<dbReference type="PANTHER" id="PTHR30111:SF1">
    <property type="entry name" value="33 KDA CHAPERONIN"/>
    <property type="match status" value="1"/>
</dbReference>
<dbReference type="AlphaFoldDB" id="W0SJ17"/>
<proteinExistence type="predicted"/>
<dbReference type="KEGG" id="shd:SUTH_02173"/>
<dbReference type="SUPFAM" id="SSF64397">
    <property type="entry name" value="Hsp33 domain"/>
    <property type="match status" value="1"/>
</dbReference>
<dbReference type="SUPFAM" id="SSF118352">
    <property type="entry name" value="HSP33 redox switch-like"/>
    <property type="match status" value="1"/>
</dbReference>
<keyword evidence="2" id="KW-0862">Zinc</keyword>
<evidence type="ECO:0000256" key="2">
    <source>
        <dbReference type="ARBA" id="ARBA00022833"/>
    </source>
</evidence>
<accession>W0SJ17</accession>
<gene>
    <name evidence="6" type="ORF">SUTH_02173</name>
</gene>
<dbReference type="RefSeq" id="WP_041099188.1">
    <property type="nucleotide sequence ID" value="NZ_AP012547.1"/>
</dbReference>
<keyword evidence="3" id="KW-1015">Disulfide bond</keyword>
<keyword evidence="5" id="KW-0676">Redox-active center</keyword>
<dbReference type="Gene3D" id="1.10.287.480">
    <property type="entry name" value="helix hairpin bin"/>
    <property type="match status" value="1"/>
</dbReference>
<dbReference type="GO" id="GO:0042026">
    <property type="term" value="P:protein refolding"/>
    <property type="evidence" value="ECO:0007669"/>
    <property type="project" value="TreeGrafter"/>
</dbReference>
<dbReference type="Gene3D" id="3.55.30.10">
    <property type="entry name" value="Hsp33 domain"/>
    <property type="match status" value="1"/>
</dbReference>